<keyword evidence="2" id="KW-1185">Reference proteome</keyword>
<dbReference type="EMBL" id="CM046131">
    <property type="protein sequence ID" value="KAI8431190.1"/>
    <property type="molecule type" value="Genomic_DNA"/>
</dbReference>
<sequence length="1775" mass="200802">MIDEKEVIYRPRQKYDSSEVNASDFKINKVVKYSDDGYALNTYIFETSRDKFVETKEEQCVRRGKEKISIVITQKTNEQQKKEQIPKREESIQRCRKYDTRPCSISTGEYLKILAKNCSTPDVNKAYVNRKQKKKSSCSDTHINKITPIDTKFIVNTVTLEPHTIPPNCHDLLKHPLMQAQMRIYRCQLGSHEEKYCQACNSDAFFDVLKGLYDCYANKNCVNCNCILCGSLHKAKRKLFSGEVSRSKVSVGVETVATKHKTKETLKKSKDYGLFTSLNGKPTEIKESKIATISKDPLSTQLEKLRKAQASGILPTLEGYSSTQREKTNNALIQSGSPLNARKKTPDNKVINQVRKELGLPLEVRRVLQNERDPKNIILGHTALFEKKSQKETILRAVAEKRMQPQKARPTIELKKMPLDTRAQSEKLRKAREVDLLTPNEILEYKVLEFPDNEQQEICLEDEKTFSERKLIDKIRKELGLTTPITKSALAKMIKPIMSRSLLLCPSPEGLEKRRKSHDKKSKTTKEGKGDLQMCSFSTPQGSKKSESKNASPCRITFETVKASETAGLFSQLQGKTQTEKEKVIRSLANQEIPFPEAKTPSEKKIAKKIRAQLGLPPEPSTKCTQTAKSEKNKAQSLITQAEIKAIDQKKKNRCNMEALENNTPYNNDINRKVKSASVITPLKGETPEQKALRMRKLKASSSKLAEERTPSDKSHAQRMTISKTKGLVITPERKCQYDKEKMLRRLAKSGLPLPQGRTASDKELIRKIRTETVLPLETITPSLKDKLSVPRTICNRVPLESKISIQAENIIKRMSDTRIQRVQCDSPKEKSKSVRSIKTGTGHVRKSKGIVTQSVAVIKEDSEEKDKIKGTCEMGCGCNKKKIRFKHSYVKIRVTSPDTSSFCSCPYDCPGMSSGVFADNDGIKVTVETATGSPSYKVQRVTPSKQTLLQYPVSKHSEEEFHDFASSQSHISLEISSVDSDYTTDYSSSTSIVYIYNSESDVSISDIKRLLRESIDSGDFDESIRDYRQRDKPVSYIYQSRFAISRADIQHNYNQTAQLTCPDADSCSGSFYSIETVSSSAVTDSNYIRDTLSFLSTLARNLGFSTDSFLFQRSVNEEYYDTEYTESLVKETDLVPVDTLLRNSRYLADSSQESQQQNFEEDVTIYRQSLQPFRSKSLKLQQDTRRCPALAKKNVISSTRITGSSSIFIMVSTSGIDQPYSDQYLETMSKSQSSQNIISKARAWMDTKKMKLSRFDIFNRKRSYLKKGKQKSFSGEHGFKKSIHACAKAAHKMAMKCQASAGKMKDQRSRQALSMDTARDRLRYCTTDEPSESKLNVVSEIIQPMIAREKVAQGLIKDAYMKMEYHDIPSSTCYPSDSMITMGGYMTPAEHSGYSMKPDGSSQRENSIYNQHYGDNVDSVDGDNLVQYPAEPDMLPANSEVSLASTIFSSIGARSRGCVNPALYTARRHTKKCSEDCKSQRPVKKAKSCVCEDSLNLDLSNINPPTCLSKKRIPKGEDSNFSKKKHPRADDVDSRSDKILNARDSVTYTKKKKRHHRKKSSLKNKGYSVGDVKSNYTQKGDSCESADSNRLKKSYSQDSAQYRCLNKSSLLDSSGSRYGKHHHTRHHSKSNYATRSSSNDSAGSGYAKKSHSHDSSRHRHRKASTYDSMESRYPKKCSQHDSIQSRYMNKCSYHSSVDSRHSKTHSYYDSMASRQPKPCSYHNSWESRHRKRHSPLDSMESRYTQKSSYGSNDSTYPRKCSPAASLKSGHSRKC</sequence>
<accession>A0ACC0K488</accession>
<reference evidence="1 2" key="1">
    <citation type="journal article" date="2022" name="Genome Biol. Evol.">
        <title>The Spruce Budworm Genome: Reconstructing the Evolutionary History of Antifreeze Proteins.</title>
        <authorList>
            <person name="Beliveau C."/>
            <person name="Gagne P."/>
            <person name="Picq S."/>
            <person name="Vernygora O."/>
            <person name="Keeling C.I."/>
            <person name="Pinkney K."/>
            <person name="Doucet D."/>
            <person name="Wen F."/>
            <person name="Johnston J.S."/>
            <person name="Maaroufi H."/>
            <person name="Boyle B."/>
            <person name="Laroche J."/>
            <person name="Dewar K."/>
            <person name="Juretic N."/>
            <person name="Blackburn G."/>
            <person name="Nisole A."/>
            <person name="Brunet B."/>
            <person name="Brandao M."/>
            <person name="Lumley L."/>
            <person name="Duan J."/>
            <person name="Quan G."/>
            <person name="Lucarotti C.J."/>
            <person name="Roe A.D."/>
            <person name="Sperling F.A.H."/>
            <person name="Levesque R.C."/>
            <person name="Cusson M."/>
        </authorList>
    </citation>
    <scope>NUCLEOTIDE SEQUENCE [LARGE SCALE GENOMIC DNA]</scope>
    <source>
        <strain evidence="1">Glfc:IPQL:Cfum</strain>
    </source>
</reference>
<evidence type="ECO:0000313" key="1">
    <source>
        <dbReference type="EMBL" id="KAI8431190.1"/>
    </source>
</evidence>
<gene>
    <name evidence="1" type="ORF">MSG28_001228</name>
</gene>
<name>A0ACC0K488_CHOFU</name>
<organism evidence="1 2">
    <name type="scientific">Choristoneura fumiferana</name>
    <name type="common">Spruce budworm moth</name>
    <name type="synonym">Archips fumiferana</name>
    <dbReference type="NCBI Taxonomy" id="7141"/>
    <lineage>
        <taxon>Eukaryota</taxon>
        <taxon>Metazoa</taxon>
        <taxon>Ecdysozoa</taxon>
        <taxon>Arthropoda</taxon>
        <taxon>Hexapoda</taxon>
        <taxon>Insecta</taxon>
        <taxon>Pterygota</taxon>
        <taxon>Neoptera</taxon>
        <taxon>Endopterygota</taxon>
        <taxon>Lepidoptera</taxon>
        <taxon>Glossata</taxon>
        <taxon>Ditrysia</taxon>
        <taxon>Tortricoidea</taxon>
        <taxon>Tortricidae</taxon>
        <taxon>Tortricinae</taxon>
        <taxon>Choristoneura</taxon>
    </lineage>
</organism>
<evidence type="ECO:0000313" key="2">
    <source>
        <dbReference type="Proteomes" id="UP001064048"/>
    </source>
</evidence>
<comment type="caution">
    <text evidence="1">The sequence shown here is derived from an EMBL/GenBank/DDBJ whole genome shotgun (WGS) entry which is preliminary data.</text>
</comment>
<proteinExistence type="predicted"/>
<dbReference type="Proteomes" id="UP001064048">
    <property type="component" value="Chromosome Z"/>
</dbReference>
<protein>
    <submittedName>
        <fullName evidence="1">Uncharacterized protein</fullName>
    </submittedName>
</protein>